<dbReference type="EMBL" id="FOLQ01000012">
    <property type="protein sequence ID" value="SFE27265.1"/>
    <property type="molecule type" value="Genomic_DNA"/>
</dbReference>
<dbReference type="OrthoDB" id="193997at2"/>
<evidence type="ECO:0000313" key="1">
    <source>
        <dbReference type="EMBL" id="SFE27265.1"/>
    </source>
</evidence>
<dbReference type="Proteomes" id="UP000198598">
    <property type="component" value="Unassembled WGS sequence"/>
</dbReference>
<dbReference type="SUPFAM" id="SSF52540">
    <property type="entry name" value="P-loop containing nucleoside triphosphate hydrolases"/>
    <property type="match status" value="1"/>
</dbReference>
<dbReference type="Gene3D" id="3.40.50.300">
    <property type="entry name" value="P-loop containing nucleotide triphosphate hydrolases"/>
    <property type="match status" value="1"/>
</dbReference>
<gene>
    <name evidence="1" type="ORF">SAMN05216167_11228</name>
</gene>
<reference evidence="1 2" key="1">
    <citation type="submission" date="2016-10" db="EMBL/GenBank/DDBJ databases">
        <authorList>
            <person name="de Groot N.N."/>
        </authorList>
    </citation>
    <scope>NUCLEOTIDE SEQUENCE [LARGE SCALE GENOMIC DNA]</scope>
    <source>
        <strain evidence="1 2">DSM 26130</strain>
    </source>
</reference>
<dbReference type="InterPro" id="IPR027417">
    <property type="entry name" value="P-loop_NTPase"/>
</dbReference>
<protein>
    <submittedName>
        <fullName evidence="1">AAA domain-containing protein</fullName>
    </submittedName>
</protein>
<accession>A0A1I1Z6B3</accession>
<dbReference type="AlphaFoldDB" id="A0A1I1Z6B3"/>
<name>A0A1I1Z6B3_9BACT</name>
<proteinExistence type="predicted"/>
<keyword evidence="2" id="KW-1185">Reference proteome</keyword>
<sequence length="185" mass="21305">MKLVILFGPPAVGKMTVGQELEKITTLRLFHNHMSLDLVHQFFDFGTPAFERLDRRIRFAFFEEIATSDLDGLIFTYVWDLNEPADTDYIDTVADVFRQQGAAVSYVELKADLSERLKRNRDAHRLACKPSKRDVASSESSLLYFETNYRMNTREGELGQKPLLTLDITSQEPLATAQRIKEWLN</sequence>
<dbReference type="STRING" id="662367.SAMN05216167_11228"/>
<evidence type="ECO:0000313" key="2">
    <source>
        <dbReference type="Proteomes" id="UP000198598"/>
    </source>
</evidence>
<dbReference type="RefSeq" id="WP_093830989.1">
    <property type="nucleotide sequence ID" value="NZ_FOLQ01000012.1"/>
</dbReference>
<organism evidence="1 2">
    <name type="scientific">Spirosoma endophyticum</name>
    <dbReference type="NCBI Taxonomy" id="662367"/>
    <lineage>
        <taxon>Bacteria</taxon>
        <taxon>Pseudomonadati</taxon>
        <taxon>Bacteroidota</taxon>
        <taxon>Cytophagia</taxon>
        <taxon>Cytophagales</taxon>
        <taxon>Cytophagaceae</taxon>
        <taxon>Spirosoma</taxon>
    </lineage>
</organism>